<feature type="transmembrane region" description="Helical" evidence="9">
    <location>
        <begin position="208"/>
        <end position="230"/>
    </location>
</feature>
<comment type="subcellular location">
    <subcellularLocation>
        <location evidence="1 9">Cell membrane</location>
        <topology evidence="1 9">Multi-pass membrane protein</topology>
    </subcellularLocation>
</comment>
<keyword evidence="4" id="KW-1003">Cell membrane</keyword>
<dbReference type="SUPFAM" id="SSF161098">
    <property type="entry name" value="MetI-like"/>
    <property type="match status" value="1"/>
</dbReference>
<proteinExistence type="inferred from homology"/>
<name>A0AAQ1RXB2_9FIRM</name>
<feature type="transmembrane region" description="Helical" evidence="9">
    <location>
        <begin position="92"/>
        <end position="117"/>
    </location>
</feature>
<feature type="domain" description="ABC transmembrane type-1" evidence="10">
    <location>
        <begin position="26"/>
        <end position="227"/>
    </location>
</feature>
<evidence type="ECO:0000256" key="7">
    <source>
        <dbReference type="ARBA" id="ARBA00022989"/>
    </source>
</evidence>
<accession>A0AAQ1RXB2</accession>
<evidence type="ECO:0000256" key="9">
    <source>
        <dbReference type="RuleBase" id="RU363032"/>
    </source>
</evidence>
<dbReference type="GO" id="GO:0022857">
    <property type="term" value="F:transmembrane transporter activity"/>
    <property type="evidence" value="ECO:0007669"/>
    <property type="project" value="InterPro"/>
</dbReference>
<dbReference type="PANTHER" id="PTHR30614">
    <property type="entry name" value="MEMBRANE COMPONENT OF AMINO ACID ABC TRANSPORTER"/>
    <property type="match status" value="1"/>
</dbReference>
<keyword evidence="5 9" id="KW-0812">Transmembrane</keyword>
<dbReference type="GO" id="GO:0043190">
    <property type="term" value="C:ATP-binding cassette (ABC) transporter complex"/>
    <property type="evidence" value="ECO:0007669"/>
    <property type="project" value="InterPro"/>
</dbReference>
<evidence type="ECO:0000256" key="5">
    <source>
        <dbReference type="ARBA" id="ARBA00022692"/>
    </source>
</evidence>
<feature type="transmembrane region" description="Helical" evidence="9">
    <location>
        <begin position="61"/>
        <end position="80"/>
    </location>
</feature>
<dbReference type="Proteomes" id="UP000474718">
    <property type="component" value="Unassembled WGS sequence"/>
</dbReference>
<evidence type="ECO:0000256" key="6">
    <source>
        <dbReference type="ARBA" id="ARBA00022970"/>
    </source>
</evidence>
<keyword evidence="3 9" id="KW-0813">Transport</keyword>
<evidence type="ECO:0000259" key="10">
    <source>
        <dbReference type="PROSITE" id="PS50928"/>
    </source>
</evidence>
<dbReference type="EMBL" id="WWVX01000001">
    <property type="protein sequence ID" value="MZL68323.1"/>
    <property type="molecule type" value="Genomic_DNA"/>
</dbReference>
<dbReference type="InterPro" id="IPR010065">
    <property type="entry name" value="AA_ABC_transptr_permease_3TM"/>
</dbReference>
<dbReference type="EMBL" id="FQVY01000006">
    <property type="protein sequence ID" value="SHG62955.1"/>
    <property type="molecule type" value="Genomic_DNA"/>
</dbReference>
<dbReference type="Proteomes" id="UP000184089">
    <property type="component" value="Unassembled WGS sequence"/>
</dbReference>
<dbReference type="NCBIfam" id="TIGR01726">
    <property type="entry name" value="HEQRo_perm_3TM"/>
    <property type="match status" value="1"/>
</dbReference>
<dbReference type="RefSeq" id="WP_021661392.1">
    <property type="nucleotide sequence ID" value="NZ_FQVY01000006.1"/>
</dbReference>
<keyword evidence="7 9" id="KW-1133">Transmembrane helix</keyword>
<dbReference type="PROSITE" id="PS50928">
    <property type="entry name" value="ABC_TM1"/>
    <property type="match status" value="1"/>
</dbReference>
<feature type="transmembrane region" description="Helical" evidence="9">
    <location>
        <begin position="30"/>
        <end position="49"/>
    </location>
</feature>
<dbReference type="InterPro" id="IPR035906">
    <property type="entry name" value="MetI-like_sf"/>
</dbReference>
<keyword evidence="6" id="KW-0029">Amino-acid transport</keyword>
<comment type="caution">
    <text evidence="12">The sequence shown here is derived from an EMBL/GenBank/DDBJ whole genome shotgun (WGS) entry which is preliminary data.</text>
</comment>
<evidence type="ECO:0000313" key="11">
    <source>
        <dbReference type="EMBL" id="MZL68323.1"/>
    </source>
</evidence>
<evidence type="ECO:0000313" key="13">
    <source>
        <dbReference type="Proteomes" id="UP000184089"/>
    </source>
</evidence>
<reference evidence="12" key="2">
    <citation type="submission" date="2016-11" db="EMBL/GenBank/DDBJ databases">
        <authorList>
            <person name="Varghese N."/>
            <person name="Submissions S."/>
        </authorList>
    </citation>
    <scope>NUCLEOTIDE SEQUENCE</scope>
    <source>
        <strain evidence="12">DSM 4029</strain>
    </source>
</reference>
<comment type="similarity">
    <text evidence="2">Belongs to the binding-protein-dependent transport system permease family. HisMQ subfamily.</text>
</comment>
<evidence type="ECO:0000313" key="14">
    <source>
        <dbReference type="Proteomes" id="UP000474718"/>
    </source>
</evidence>
<dbReference type="PANTHER" id="PTHR30614:SF20">
    <property type="entry name" value="GLUTAMINE TRANSPORT SYSTEM PERMEASE PROTEIN GLNP"/>
    <property type="match status" value="1"/>
</dbReference>
<evidence type="ECO:0000256" key="3">
    <source>
        <dbReference type="ARBA" id="ARBA00022448"/>
    </source>
</evidence>
<gene>
    <name evidence="11" type="ORF">GT747_00845</name>
    <name evidence="12" type="ORF">SAMN05444424_2862</name>
</gene>
<dbReference type="AlphaFoldDB" id="A0AAQ1RXB2"/>
<sequence length="271" mass="29790">MNLPTTFFGWVAFITEKYGVAFLKGAGTSVYLAVLGTLLGCIIGFLAGTVRTVPLTKEDNLFKRVGMNIVWAIIRFYVWVFRGTPMMVQAMVIFYGAAAIFGVHFQPLMAGLLVVSINTGAYMCETVRGGIQSIDPGQIEGAKAIGMSHGRTMLSVVVPQAFRNITPQIGNYLVSNIKDTSVLSVITVNELFYSARSAAGVYFRYFEVFFVVSCIYLVLTTLANALLHLVERRMNGPRDYKLADPASIPELKAIAAESDREKAEMQKEAVR</sequence>
<evidence type="ECO:0000256" key="4">
    <source>
        <dbReference type="ARBA" id="ARBA00022475"/>
    </source>
</evidence>
<reference evidence="11 14" key="3">
    <citation type="journal article" date="2019" name="Nat. Med.">
        <title>A library of human gut bacterial isolates paired with longitudinal multiomics data enables mechanistic microbiome research.</title>
        <authorList>
            <person name="Poyet M."/>
            <person name="Groussin M."/>
            <person name="Gibbons S.M."/>
            <person name="Avila-Pacheco J."/>
            <person name="Jiang X."/>
            <person name="Kearney S.M."/>
            <person name="Perrotta A.R."/>
            <person name="Berdy B."/>
            <person name="Zhao S."/>
            <person name="Lieberman T.D."/>
            <person name="Swanson P.K."/>
            <person name="Smith M."/>
            <person name="Roesemann S."/>
            <person name="Alexander J.E."/>
            <person name="Rich S.A."/>
            <person name="Livny J."/>
            <person name="Vlamakis H."/>
            <person name="Clish C."/>
            <person name="Bullock K."/>
            <person name="Deik A."/>
            <person name="Scott J."/>
            <person name="Pierce K.A."/>
            <person name="Xavier R.J."/>
            <person name="Alm E.J."/>
        </authorList>
    </citation>
    <scope>NUCLEOTIDE SEQUENCE [LARGE SCALE GENOMIC DNA]</scope>
    <source>
        <strain evidence="11 14">BIOML-A2</strain>
    </source>
</reference>
<evidence type="ECO:0000313" key="12">
    <source>
        <dbReference type="EMBL" id="SHG62955.1"/>
    </source>
</evidence>
<keyword evidence="8 9" id="KW-0472">Membrane</keyword>
<dbReference type="InterPro" id="IPR000515">
    <property type="entry name" value="MetI-like"/>
</dbReference>
<dbReference type="GO" id="GO:0006865">
    <property type="term" value="P:amino acid transport"/>
    <property type="evidence" value="ECO:0007669"/>
    <property type="project" value="UniProtKB-KW"/>
</dbReference>
<reference evidence="13" key="1">
    <citation type="submission" date="2016-11" db="EMBL/GenBank/DDBJ databases">
        <authorList>
            <person name="Jaros S."/>
            <person name="Januszkiewicz K."/>
            <person name="Wedrychowicz H."/>
        </authorList>
    </citation>
    <scope>NUCLEOTIDE SEQUENCE [LARGE SCALE GENOMIC DNA]</scope>
    <source>
        <strain evidence="13">DSM 4029</strain>
    </source>
</reference>
<organism evidence="12 13">
    <name type="scientific">Bittarella massiliensis</name>
    <name type="common">ex Durand et al. 2017</name>
    <dbReference type="NCBI Taxonomy" id="1720313"/>
    <lineage>
        <taxon>Bacteria</taxon>
        <taxon>Bacillati</taxon>
        <taxon>Bacillota</taxon>
        <taxon>Clostridia</taxon>
        <taxon>Eubacteriales</taxon>
        <taxon>Oscillospiraceae</taxon>
        <taxon>Bittarella (ex Durand et al. 2017)</taxon>
    </lineage>
</organism>
<dbReference type="InterPro" id="IPR043429">
    <property type="entry name" value="ArtM/GltK/GlnP/TcyL/YhdX-like"/>
</dbReference>
<keyword evidence="14" id="KW-1185">Reference proteome</keyword>
<protein>
    <submittedName>
        <fullName evidence="11">ABC transporter permease subunit</fullName>
    </submittedName>
    <submittedName>
        <fullName evidence="12">Lysine transport system permease protein</fullName>
    </submittedName>
</protein>
<evidence type="ECO:0000256" key="8">
    <source>
        <dbReference type="ARBA" id="ARBA00023136"/>
    </source>
</evidence>
<dbReference type="Pfam" id="PF00528">
    <property type="entry name" value="BPD_transp_1"/>
    <property type="match status" value="1"/>
</dbReference>
<dbReference type="CDD" id="cd06261">
    <property type="entry name" value="TM_PBP2"/>
    <property type="match status" value="1"/>
</dbReference>
<evidence type="ECO:0000256" key="2">
    <source>
        <dbReference type="ARBA" id="ARBA00010072"/>
    </source>
</evidence>
<dbReference type="Gene3D" id="1.10.3720.10">
    <property type="entry name" value="MetI-like"/>
    <property type="match status" value="1"/>
</dbReference>
<evidence type="ECO:0000256" key="1">
    <source>
        <dbReference type="ARBA" id="ARBA00004651"/>
    </source>
</evidence>